<feature type="compositionally biased region" description="Polar residues" evidence="1">
    <location>
        <begin position="178"/>
        <end position="188"/>
    </location>
</feature>
<dbReference type="PANTHER" id="PTHR42846">
    <property type="entry name" value="NI-SIROHYDROCHLORIN A,C-DIAMIDE REDUCTIVE CYCLASE COMPLEX, COMPONENT CFBD"/>
    <property type="match status" value="1"/>
</dbReference>
<organism evidence="3 4">
    <name type="scientific">Anaerobutyricum hallii</name>
    <dbReference type="NCBI Taxonomy" id="39488"/>
    <lineage>
        <taxon>Bacteria</taxon>
        <taxon>Bacillati</taxon>
        <taxon>Bacillota</taxon>
        <taxon>Clostridia</taxon>
        <taxon>Lachnospirales</taxon>
        <taxon>Lachnospiraceae</taxon>
        <taxon>Anaerobutyricum</taxon>
    </lineage>
</organism>
<feature type="domain" description="Nitrogenase/oxidoreductase component 1" evidence="2">
    <location>
        <begin position="28"/>
        <end position="284"/>
    </location>
</feature>
<dbReference type="InterPro" id="IPR000510">
    <property type="entry name" value="Nase/OxRdtase_comp1"/>
</dbReference>
<evidence type="ECO:0000313" key="4">
    <source>
        <dbReference type="Proteomes" id="UP000095390"/>
    </source>
</evidence>
<dbReference type="Proteomes" id="UP000095390">
    <property type="component" value="Unassembled WGS sequence"/>
</dbReference>
<evidence type="ECO:0000259" key="2">
    <source>
        <dbReference type="Pfam" id="PF00148"/>
    </source>
</evidence>
<gene>
    <name evidence="3" type="ORF">ERS852578_00053</name>
</gene>
<evidence type="ECO:0000313" key="3">
    <source>
        <dbReference type="EMBL" id="CUM76037.1"/>
    </source>
</evidence>
<dbReference type="EMBL" id="CYYC01000001">
    <property type="protein sequence ID" value="CUM76037.1"/>
    <property type="molecule type" value="Genomic_DNA"/>
</dbReference>
<dbReference type="Pfam" id="PF00148">
    <property type="entry name" value="Oxidored_nitro"/>
    <property type="match status" value="1"/>
</dbReference>
<name>A0A173RE21_9FIRM</name>
<dbReference type="SUPFAM" id="SSF53807">
    <property type="entry name" value="Helical backbone' metal receptor"/>
    <property type="match status" value="1"/>
</dbReference>
<dbReference type="GO" id="GO:0016491">
    <property type="term" value="F:oxidoreductase activity"/>
    <property type="evidence" value="ECO:0007669"/>
    <property type="project" value="InterPro"/>
</dbReference>
<reference evidence="3 4" key="1">
    <citation type="submission" date="2015-09" db="EMBL/GenBank/DDBJ databases">
        <authorList>
            <consortium name="Pathogen Informatics"/>
        </authorList>
    </citation>
    <scope>NUCLEOTIDE SEQUENCE [LARGE SCALE GENOMIC DNA]</scope>
    <source>
        <strain evidence="3 4">2789STDY5834966</strain>
    </source>
</reference>
<sequence>MKQVSVTLSTYTADVSGVCSALYELGGMVVIHDPSGCNSTYNTHDEPRWYDMDSLVFISGLSQMDAIMGNDDKFINDIVRAAKELKPRFIALVRTPIPLMTGTDFEGIARIIEKQTQIPVFYFPTSGMHSYVSGAGMALETVARELVLPTNANGHFKENGIEIENVSNELSVADTKKQNQQKLNQSEQKQIENTESKQSNSKIKINILGATPLDFSVNSTLDSIKEFLSKHFEIISTFAMGSSIEDIQKAGEADVNLVISSVGFPAAKVLEERFSTPYVIGTPVKGFAGIIAEKLIDAAWTGKSQTAYFSVTSSGKNISRAANGIYIIGESVISQSLKAAMALKQGIDATVICPLETEPEYIGENVLLFSSEEEIKAAIAEAKTVIADPIYKTICADETNFIALPHEAFSGRIYRKEIPNLMEWVTI</sequence>
<protein>
    <submittedName>
        <fullName evidence="3">Nitrogenase molybdenum-cofactor biosynthesis protein NifE</fullName>
    </submittedName>
</protein>
<dbReference type="AlphaFoldDB" id="A0A173RE21"/>
<proteinExistence type="predicted"/>
<accession>A0A173RE21</accession>
<dbReference type="Gene3D" id="3.40.50.1980">
    <property type="entry name" value="Nitrogenase molybdenum iron protein domain"/>
    <property type="match status" value="2"/>
</dbReference>
<evidence type="ECO:0000256" key="1">
    <source>
        <dbReference type="SAM" id="MobiDB-lite"/>
    </source>
</evidence>
<dbReference type="OrthoDB" id="3199475at2"/>
<dbReference type="RefSeq" id="WP_055182015.1">
    <property type="nucleotide sequence ID" value="NZ_CYYC01000001.1"/>
</dbReference>
<feature type="region of interest" description="Disordered" evidence="1">
    <location>
        <begin position="177"/>
        <end position="197"/>
    </location>
</feature>
<dbReference type="InterPro" id="IPR052673">
    <property type="entry name" value="Ni-siroh_cyclase_CfbD"/>
</dbReference>
<dbReference type="PANTHER" id="PTHR42846:SF1">
    <property type="entry name" value="NI-SIROHYDROCHLORIN A,C-DIAMIDE REDUCTIVE CYCLASE COMPLEX, COMPONENT CFBD"/>
    <property type="match status" value="1"/>
</dbReference>